<keyword evidence="1" id="KW-0732">Signal</keyword>
<feature type="chain" id="PRO_5014148493" description="Lipoprotein" evidence="1">
    <location>
        <begin position="23"/>
        <end position="46"/>
    </location>
</feature>
<organism evidence="2 3">
    <name type="scientific">Mucilaginibacter auburnensis</name>
    <dbReference type="NCBI Taxonomy" id="1457233"/>
    <lineage>
        <taxon>Bacteria</taxon>
        <taxon>Pseudomonadati</taxon>
        <taxon>Bacteroidota</taxon>
        <taxon>Sphingobacteriia</taxon>
        <taxon>Sphingobacteriales</taxon>
        <taxon>Sphingobacteriaceae</taxon>
        <taxon>Mucilaginibacter</taxon>
    </lineage>
</organism>
<evidence type="ECO:0000313" key="3">
    <source>
        <dbReference type="Proteomes" id="UP000242687"/>
    </source>
</evidence>
<protein>
    <recommendedName>
        <fullName evidence="4">Lipoprotein</fullName>
    </recommendedName>
</protein>
<feature type="signal peptide" evidence="1">
    <location>
        <begin position="1"/>
        <end position="22"/>
    </location>
</feature>
<evidence type="ECO:0000313" key="2">
    <source>
        <dbReference type="EMBL" id="PJJ83047.1"/>
    </source>
</evidence>
<proteinExistence type="predicted"/>
<dbReference type="Proteomes" id="UP000242687">
    <property type="component" value="Unassembled WGS sequence"/>
</dbReference>
<evidence type="ECO:0000256" key="1">
    <source>
        <dbReference type="SAM" id="SignalP"/>
    </source>
</evidence>
<keyword evidence="3" id="KW-1185">Reference proteome</keyword>
<accession>A0A2H9VQB4</accession>
<evidence type="ECO:0008006" key="4">
    <source>
        <dbReference type="Google" id="ProtNLM"/>
    </source>
</evidence>
<dbReference type="AlphaFoldDB" id="A0A2H9VQB4"/>
<reference evidence="2 3" key="1">
    <citation type="submission" date="2017-11" db="EMBL/GenBank/DDBJ databases">
        <title>Genomic Encyclopedia of Archaeal and Bacterial Type Strains, Phase II (KMG-II): From Individual Species to Whole Genera.</title>
        <authorList>
            <person name="Goeker M."/>
        </authorList>
    </citation>
    <scope>NUCLEOTIDE SEQUENCE [LARGE SCALE GENOMIC DNA]</scope>
    <source>
        <strain evidence="2 3">DSM 28175</strain>
    </source>
</reference>
<gene>
    <name evidence="2" type="ORF">CLV57_0021</name>
</gene>
<comment type="caution">
    <text evidence="2">The sequence shown here is derived from an EMBL/GenBank/DDBJ whole genome shotgun (WGS) entry which is preliminary data.</text>
</comment>
<dbReference type="EMBL" id="PGFJ01000001">
    <property type="protein sequence ID" value="PJJ83047.1"/>
    <property type="molecule type" value="Genomic_DNA"/>
</dbReference>
<name>A0A2H9VQB4_9SPHI</name>
<sequence length="46" mass="4906">MMLKSKFILLGLGLLLCTSACGIFKKDCGCPKFGKVNTPAKTSNRA</sequence>